<feature type="region of interest" description="Disordered" evidence="1">
    <location>
        <begin position="479"/>
        <end position="502"/>
    </location>
</feature>
<feature type="transmembrane region" description="Helical" evidence="2">
    <location>
        <begin position="425"/>
        <end position="447"/>
    </location>
</feature>
<keyword evidence="6" id="KW-1185">Reference proteome</keyword>
<evidence type="ECO:0000313" key="4">
    <source>
        <dbReference type="EMBL" id="CAF1130652.1"/>
    </source>
</evidence>
<feature type="domain" description="ADP ribosyltransferase" evidence="3">
    <location>
        <begin position="214"/>
        <end position="397"/>
    </location>
</feature>
<dbReference type="InterPro" id="IPR003540">
    <property type="entry name" value="ADP-ribosyltransferase"/>
</dbReference>
<evidence type="ECO:0000313" key="5">
    <source>
        <dbReference type="EMBL" id="CAF1279684.1"/>
    </source>
</evidence>
<dbReference type="AlphaFoldDB" id="A0A814R8P1"/>
<dbReference type="EMBL" id="CAJNOI010000148">
    <property type="protein sequence ID" value="CAF1130652.1"/>
    <property type="molecule type" value="Genomic_DNA"/>
</dbReference>
<sequence length="835" mass="95551">MKKNNYSYYPLEDEDLNTTTTTTASHNVTNNTLIWLDEEALNLTSHDTNLTIAMFESIADINYKLYNNLEIFLEEIGSMSKITKLIVITSGSFAKKILPKLSLSLLREISSILIFCKDSTNCQYLLTECRKIMDICTDEQLLKESIENELHPSTDFLLMDRNLQPIFSLKNNNQDFNFYKQYIEILKHYPWSSDNREKMIDECTKYYRTNNEQKKKIEEFKYTYTAETAIKWYTRNSFLYRLLNKALRSLDMEQINVFRPYIKDLCKQLEHLHKQNQSDTPLTVFRGHENMPMDQFENIKENIGNLISFNGFLSTTSDYNVALIFSGSESAEYESVIYEIRTKYNSNNVVFADITQLSDMEDEKEFLFSLCSIFRIDDIINDEENQLSKIIMSAVDILEQINIEIIQVEKKHFLHNINQYCRKRYVITAFAIIFFTLILTLGVIFGINIKLKDKTSSLDNCVGLDCTTFSTTTERHSTLKTETSALKRPEPSIPTTSSKPIIPSISTTTNTNNLIDSTPTRTNESETTSSEYCFPVGWETVGDKIVSQGYYKSVTVDDDFNVYVINAGLHSLEKWSSSNKLIQRYFSGNFGDTALFYHSLSQSLYFCYTWEEDSGIYRLDSNHSKPVNVLNNTMSGIGQYRIESKCDGLYVNSGGDIFVLFRVKNYVIKWTVNNPSGSLVADGYGSEYTTGETGVIIALAVSEIDNTIYLMDQIGPRILKFTNSSTIGTVIFDATIKKEIFSDVQPTFNYGWALIADKTGNILLAINEKISILTSDGKFNVTILKDYRGREDKTISNSLLEEMIFDRLGNLYGFDAGRGVLKFNRTSTTCTNTNS</sequence>
<reference evidence="4" key="1">
    <citation type="submission" date="2021-02" db="EMBL/GenBank/DDBJ databases">
        <authorList>
            <person name="Nowell W R."/>
        </authorList>
    </citation>
    <scope>NUCLEOTIDE SEQUENCE</scope>
</reference>
<dbReference type="Gene3D" id="3.90.176.10">
    <property type="entry name" value="Toxin ADP-ribosyltransferase, Chain A, domain 1"/>
    <property type="match status" value="1"/>
</dbReference>
<name>A0A814R8P1_9BILA</name>
<dbReference type="Pfam" id="PF03496">
    <property type="entry name" value="ADPrib_exo_Tox"/>
    <property type="match status" value="1"/>
</dbReference>
<accession>A0A814R8P1</accession>
<evidence type="ECO:0000313" key="6">
    <source>
        <dbReference type="Proteomes" id="UP000663832"/>
    </source>
</evidence>
<keyword evidence="2" id="KW-0472">Membrane</keyword>
<protein>
    <recommendedName>
        <fullName evidence="3">ADP ribosyltransferase domain-containing protein</fullName>
    </recommendedName>
</protein>
<proteinExistence type="predicted"/>
<feature type="compositionally biased region" description="Basic and acidic residues" evidence="1">
    <location>
        <begin position="479"/>
        <end position="490"/>
    </location>
</feature>
<dbReference type="SUPFAM" id="SSF101898">
    <property type="entry name" value="NHL repeat"/>
    <property type="match status" value="1"/>
</dbReference>
<dbReference type="GO" id="GO:0005576">
    <property type="term" value="C:extracellular region"/>
    <property type="evidence" value="ECO:0007669"/>
    <property type="project" value="InterPro"/>
</dbReference>
<gene>
    <name evidence="4" type="ORF">BJG266_LOCUS22982</name>
    <name evidence="5" type="ORF">QVE165_LOCUS30070</name>
</gene>
<keyword evidence="2" id="KW-1133">Transmembrane helix</keyword>
<dbReference type="SUPFAM" id="SSF56399">
    <property type="entry name" value="ADP-ribosylation"/>
    <property type="match status" value="1"/>
</dbReference>
<evidence type="ECO:0000259" key="3">
    <source>
        <dbReference type="Pfam" id="PF03496"/>
    </source>
</evidence>
<keyword evidence="2" id="KW-0812">Transmembrane</keyword>
<feature type="compositionally biased region" description="Low complexity" evidence="1">
    <location>
        <begin position="493"/>
        <end position="502"/>
    </location>
</feature>
<organism evidence="4 7">
    <name type="scientific">Adineta steineri</name>
    <dbReference type="NCBI Taxonomy" id="433720"/>
    <lineage>
        <taxon>Eukaryota</taxon>
        <taxon>Metazoa</taxon>
        <taxon>Spiralia</taxon>
        <taxon>Gnathifera</taxon>
        <taxon>Rotifera</taxon>
        <taxon>Eurotatoria</taxon>
        <taxon>Bdelloidea</taxon>
        <taxon>Adinetida</taxon>
        <taxon>Adinetidae</taxon>
        <taxon>Adineta</taxon>
    </lineage>
</organism>
<dbReference type="Proteomes" id="UP000663877">
    <property type="component" value="Unassembled WGS sequence"/>
</dbReference>
<dbReference type="Proteomes" id="UP000663832">
    <property type="component" value="Unassembled WGS sequence"/>
</dbReference>
<dbReference type="Gene3D" id="2.120.10.30">
    <property type="entry name" value="TolB, C-terminal domain"/>
    <property type="match status" value="1"/>
</dbReference>
<comment type="caution">
    <text evidence="4">The sequence shown here is derived from an EMBL/GenBank/DDBJ whole genome shotgun (WGS) entry which is preliminary data.</text>
</comment>
<evidence type="ECO:0000313" key="7">
    <source>
        <dbReference type="Proteomes" id="UP000663877"/>
    </source>
</evidence>
<evidence type="ECO:0000256" key="2">
    <source>
        <dbReference type="SAM" id="Phobius"/>
    </source>
</evidence>
<evidence type="ECO:0000256" key="1">
    <source>
        <dbReference type="SAM" id="MobiDB-lite"/>
    </source>
</evidence>
<dbReference type="EMBL" id="CAJNOM010000246">
    <property type="protein sequence ID" value="CAF1279684.1"/>
    <property type="molecule type" value="Genomic_DNA"/>
</dbReference>
<dbReference type="InterPro" id="IPR011042">
    <property type="entry name" value="6-blade_b-propeller_TolB-like"/>
</dbReference>
<dbReference type="PROSITE" id="PS51996">
    <property type="entry name" value="TR_MART"/>
    <property type="match status" value="1"/>
</dbReference>